<dbReference type="EC" id="1.20.4.1" evidence="3"/>
<dbReference type="AlphaFoldDB" id="A0A369QCE2"/>
<dbReference type="InterPro" id="IPR006660">
    <property type="entry name" value="Arsenate_reductase-like"/>
</dbReference>
<protein>
    <submittedName>
        <fullName evidence="3">Arsenate reductase (Glutaredoxin)</fullName>
        <ecNumber evidence="3">1.20.4.1</ecNumber>
    </submittedName>
</protein>
<reference evidence="3 4" key="1">
    <citation type="submission" date="2018-04" db="EMBL/GenBank/DDBJ databases">
        <title>Altererythrobacter sp. HME9302 genome sequencing and assembly.</title>
        <authorList>
            <person name="Kang H."/>
            <person name="Kim H."/>
            <person name="Joh K."/>
        </authorList>
    </citation>
    <scope>NUCLEOTIDE SEQUENCE [LARGE SCALE GENOMIC DNA]</scope>
    <source>
        <strain evidence="3 4">HME9302</strain>
    </source>
</reference>
<dbReference type="CDD" id="cd03035">
    <property type="entry name" value="ArsC_Yffb"/>
    <property type="match status" value="1"/>
</dbReference>
<sequence length="117" mass="13823">MTLHIYGIPNCDTVKKTRKWLDAEGLQYTFHDYKKDGVDADNLERWADRSGWECLLNRRGTTYRKLDDADKADMDRDKALRLMREHPSMIKRPVAETEDGDRVLVGFDQSDWENWLC</sequence>
<comment type="caution">
    <text evidence="3">The sequence shown here is derived from an EMBL/GenBank/DDBJ whole genome shotgun (WGS) entry which is preliminary data.</text>
</comment>
<dbReference type="SUPFAM" id="SSF52833">
    <property type="entry name" value="Thioredoxin-like"/>
    <property type="match status" value="1"/>
</dbReference>
<dbReference type="Pfam" id="PF03960">
    <property type="entry name" value="ArsC"/>
    <property type="match status" value="1"/>
</dbReference>
<dbReference type="InterPro" id="IPR006504">
    <property type="entry name" value="Tscrpt_reg_Spx/MgsR"/>
</dbReference>
<dbReference type="RefSeq" id="WP_115366972.1">
    <property type="nucleotide sequence ID" value="NZ_QBKA01000002.1"/>
</dbReference>
<proteinExistence type="inferred from homology"/>
<keyword evidence="4" id="KW-1185">Reference proteome</keyword>
<keyword evidence="3" id="KW-0560">Oxidoreductase</keyword>
<dbReference type="NCBIfam" id="TIGR01617">
    <property type="entry name" value="arsC_related"/>
    <property type="match status" value="1"/>
</dbReference>
<dbReference type="InterPro" id="IPR036249">
    <property type="entry name" value="Thioredoxin-like_sf"/>
</dbReference>
<dbReference type="Proteomes" id="UP000253727">
    <property type="component" value="Unassembled WGS sequence"/>
</dbReference>
<dbReference type="PANTHER" id="PTHR30041">
    <property type="entry name" value="ARSENATE REDUCTASE"/>
    <property type="match status" value="1"/>
</dbReference>
<evidence type="ECO:0000313" key="4">
    <source>
        <dbReference type="Proteomes" id="UP000253727"/>
    </source>
</evidence>
<dbReference type="GO" id="GO:0008794">
    <property type="term" value="F:arsenate reductase (glutaredoxin) activity"/>
    <property type="evidence" value="ECO:0007669"/>
    <property type="project" value="UniProtKB-EC"/>
</dbReference>
<evidence type="ECO:0000256" key="2">
    <source>
        <dbReference type="PROSITE-ProRule" id="PRU01282"/>
    </source>
</evidence>
<organism evidence="3 4">
    <name type="scientific">Alteripontixanthobacter maritimus</name>
    <dbReference type="NCBI Taxonomy" id="2161824"/>
    <lineage>
        <taxon>Bacteria</taxon>
        <taxon>Pseudomonadati</taxon>
        <taxon>Pseudomonadota</taxon>
        <taxon>Alphaproteobacteria</taxon>
        <taxon>Sphingomonadales</taxon>
        <taxon>Erythrobacteraceae</taxon>
        <taxon>Alteripontixanthobacter</taxon>
    </lineage>
</organism>
<dbReference type="PROSITE" id="PS51353">
    <property type="entry name" value="ARSC"/>
    <property type="match status" value="1"/>
</dbReference>
<gene>
    <name evidence="3" type="ORF">HME9302_02124</name>
</gene>
<accession>A0A369QCE2</accession>
<dbReference type="EMBL" id="QBKA01000002">
    <property type="protein sequence ID" value="RDC60907.1"/>
    <property type="molecule type" value="Genomic_DNA"/>
</dbReference>
<name>A0A369QCE2_9SPHN</name>
<dbReference type="Gene3D" id="3.40.30.10">
    <property type="entry name" value="Glutaredoxin"/>
    <property type="match status" value="1"/>
</dbReference>
<dbReference type="PANTHER" id="PTHR30041:SF8">
    <property type="entry name" value="PROTEIN YFFB"/>
    <property type="match status" value="1"/>
</dbReference>
<dbReference type="OrthoDB" id="9803749at2"/>
<dbReference type="NCBIfam" id="NF008107">
    <property type="entry name" value="PRK10853.1"/>
    <property type="match status" value="1"/>
</dbReference>
<evidence type="ECO:0000256" key="1">
    <source>
        <dbReference type="ARBA" id="ARBA00007198"/>
    </source>
</evidence>
<evidence type="ECO:0000313" key="3">
    <source>
        <dbReference type="EMBL" id="RDC60907.1"/>
    </source>
</evidence>
<comment type="similarity">
    <text evidence="1 2">Belongs to the ArsC family.</text>
</comment>